<dbReference type="RefSeq" id="WP_057738555.1">
    <property type="nucleotide sequence ID" value="NZ_AZEG01000037.1"/>
</dbReference>
<evidence type="ECO:0000256" key="10">
    <source>
        <dbReference type="PIRSR" id="PIRSR038994-1"/>
    </source>
</evidence>
<dbReference type="Pfam" id="PF01979">
    <property type="entry name" value="Amidohydro_1"/>
    <property type="match status" value="1"/>
</dbReference>
<dbReference type="InterPro" id="IPR003764">
    <property type="entry name" value="GlcNAc_6-P_deAcase"/>
</dbReference>
<dbReference type="PANTHER" id="PTHR11113">
    <property type="entry name" value="N-ACETYLGLUCOSAMINE-6-PHOSPHATE DEACETYLASE"/>
    <property type="match status" value="1"/>
</dbReference>
<evidence type="ECO:0000256" key="3">
    <source>
        <dbReference type="ARBA" id="ARBA00018029"/>
    </source>
</evidence>
<dbReference type="GO" id="GO:0008448">
    <property type="term" value="F:N-acetylglucosamine-6-phosphate deacetylase activity"/>
    <property type="evidence" value="ECO:0007669"/>
    <property type="project" value="UniProtKB-EC"/>
</dbReference>
<accession>A0A0R1PQU6</accession>
<comment type="cofactor">
    <cofactor evidence="12">
        <name>a divalent metal cation</name>
        <dbReference type="ChEBI" id="CHEBI:60240"/>
    </cofactor>
    <text evidence="12">Binds 1 divalent metal cation per subunit.</text>
</comment>
<feature type="binding site" evidence="11">
    <location>
        <position position="247"/>
    </location>
    <ligand>
        <name>substrate</name>
    </ligand>
</feature>
<dbReference type="CDD" id="cd00854">
    <property type="entry name" value="NagA"/>
    <property type="match status" value="1"/>
</dbReference>
<evidence type="ECO:0000256" key="7">
    <source>
        <dbReference type="ARBA" id="ARBA00047647"/>
    </source>
</evidence>
<dbReference type="AlphaFoldDB" id="A0A0R1PQU6"/>
<comment type="caution">
    <text evidence="14">The sequence shown here is derived from an EMBL/GenBank/DDBJ whole genome shotgun (WGS) entry which is preliminary data.</text>
</comment>
<dbReference type="GO" id="GO:0006046">
    <property type="term" value="P:N-acetylglucosamine catabolic process"/>
    <property type="evidence" value="ECO:0007669"/>
    <property type="project" value="TreeGrafter"/>
</dbReference>
<dbReference type="NCBIfam" id="TIGR00221">
    <property type="entry name" value="nagA"/>
    <property type="match status" value="1"/>
</dbReference>
<feature type="domain" description="Amidohydrolase-related" evidence="13">
    <location>
        <begin position="52"/>
        <end position="371"/>
    </location>
</feature>
<dbReference type="Gene3D" id="2.30.40.10">
    <property type="entry name" value="Urease, subunit C, domain 1"/>
    <property type="match status" value="1"/>
</dbReference>
<evidence type="ECO:0000256" key="4">
    <source>
        <dbReference type="ARBA" id="ARBA00022723"/>
    </source>
</evidence>
<dbReference type="EC" id="3.5.1.25" evidence="2"/>
<evidence type="ECO:0000256" key="12">
    <source>
        <dbReference type="PIRSR" id="PIRSR038994-3"/>
    </source>
</evidence>
<evidence type="ECO:0000259" key="13">
    <source>
        <dbReference type="Pfam" id="PF01979"/>
    </source>
</evidence>
<dbReference type="SUPFAM" id="SSF51556">
    <property type="entry name" value="Metallo-dependent hydrolases"/>
    <property type="match status" value="1"/>
</dbReference>
<dbReference type="OrthoDB" id="9776488at2"/>
<evidence type="ECO:0000256" key="2">
    <source>
        <dbReference type="ARBA" id="ARBA00011899"/>
    </source>
</evidence>
<evidence type="ECO:0000256" key="9">
    <source>
        <dbReference type="PIRNR" id="PIRNR038994"/>
    </source>
</evidence>
<dbReference type="GO" id="GO:0046872">
    <property type="term" value="F:metal ion binding"/>
    <property type="evidence" value="ECO:0007669"/>
    <property type="project" value="UniProtKB-KW"/>
</dbReference>
<feature type="binding site" evidence="12">
    <location>
        <position position="128"/>
    </location>
    <ligand>
        <name>Zn(2+)</name>
        <dbReference type="ChEBI" id="CHEBI:29105"/>
    </ligand>
</feature>
<dbReference type="PATRIC" id="fig|1423812.3.peg.1660"/>
<feature type="active site" description="Proton donor/acceptor" evidence="10">
    <location>
        <position position="270"/>
    </location>
</feature>
<protein>
    <recommendedName>
        <fullName evidence="3">N-acetylglucosamine-6-phosphate deacetylase</fullName>
        <ecNumber evidence="2">3.5.1.25</ecNumber>
    </recommendedName>
</protein>
<evidence type="ECO:0000256" key="1">
    <source>
        <dbReference type="ARBA" id="ARBA00010716"/>
    </source>
</evidence>
<sequence>MKTVLKHGTIYTGNEKIVDGYLRFGKKIEAVGPLNEYKAAPDDVVFDATNKIIIPGFIDIHSHGGYGFDSMDGEPAQIEKMVNDMVHEGITSYFATTMTQSPTAIAKAMRGIKKVAEHNPIIQGIHLEGPFISPVFKGAQPEEYIQAPDIELFNEWNELAGHLIKLVTYAPEYKTASAFENYCLKHSIVPSIGHSNAKREELRTSKASHVTHLYNAQREFKHRQPGVTGHALLEDNIYCEIIADGFHVSPDMIRLAYKLKGPEKLELITDSMRAKGMPEGVSELGGQKVIVKDKQARLETGNLAGSVLKYQDAFRNIMKFTGCGIEEAVLMSSVNQAREFCLKDKGILSVGKDADLNLFDDEMQLIKTYSMGKSYQD</sequence>
<gene>
    <name evidence="14" type="ORF">FD20_GL001558</name>
</gene>
<feature type="binding site" evidence="11">
    <location>
        <begin position="303"/>
        <end position="305"/>
    </location>
    <ligand>
        <name>substrate</name>
    </ligand>
</feature>
<evidence type="ECO:0000256" key="5">
    <source>
        <dbReference type="ARBA" id="ARBA00022801"/>
    </source>
</evidence>
<comment type="similarity">
    <text evidence="1 9">Belongs to the metallo-dependent hydrolases superfamily. NagA family.</text>
</comment>
<keyword evidence="15" id="KW-1185">Reference proteome</keyword>
<dbReference type="STRING" id="1423812.FD20_GL001558"/>
<evidence type="ECO:0000313" key="14">
    <source>
        <dbReference type="EMBL" id="KRL34670.1"/>
    </source>
</evidence>
<keyword evidence="6 9" id="KW-0119">Carbohydrate metabolism</keyword>
<dbReference type="InterPro" id="IPR011059">
    <property type="entry name" value="Metal-dep_hydrolase_composite"/>
</dbReference>
<keyword evidence="4 12" id="KW-0479">Metal-binding</keyword>
<feature type="binding site" evidence="11">
    <location>
        <position position="223"/>
    </location>
    <ligand>
        <name>substrate</name>
    </ligand>
</feature>
<comment type="catalytic activity">
    <reaction evidence="7">
        <text>N-acetyl-D-glucosamine 6-phosphate + H2O = D-glucosamine 6-phosphate + acetate</text>
        <dbReference type="Rhea" id="RHEA:22936"/>
        <dbReference type="ChEBI" id="CHEBI:15377"/>
        <dbReference type="ChEBI" id="CHEBI:30089"/>
        <dbReference type="ChEBI" id="CHEBI:57513"/>
        <dbReference type="ChEBI" id="CHEBI:58725"/>
        <dbReference type="EC" id="3.5.1.25"/>
    </reaction>
</comment>
<comment type="pathway">
    <text evidence="8">Amino-sugar metabolism; N-acetylneuraminate degradation; D-fructose 6-phosphate from N-acetylneuraminate: step 4/5.</text>
</comment>
<reference evidence="14 15" key="1">
    <citation type="journal article" date="2015" name="Genome Announc.">
        <title>Expanding the biotechnology potential of lactobacilli through comparative genomics of 213 strains and associated genera.</title>
        <authorList>
            <person name="Sun Z."/>
            <person name="Harris H.M."/>
            <person name="McCann A."/>
            <person name="Guo C."/>
            <person name="Argimon S."/>
            <person name="Zhang W."/>
            <person name="Yang X."/>
            <person name="Jeffery I.B."/>
            <person name="Cooney J.C."/>
            <person name="Kagawa T.F."/>
            <person name="Liu W."/>
            <person name="Song Y."/>
            <person name="Salvetti E."/>
            <person name="Wrobel A."/>
            <person name="Rasinkangas P."/>
            <person name="Parkhill J."/>
            <person name="Rea M.C."/>
            <person name="O'Sullivan O."/>
            <person name="Ritari J."/>
            <person name="Douillard F.P."/>
            <person name="Paul Ross R."/>
            <person name="Yang R."/>
            <person name="Briner A.E."/>
            <person name="Felis G.E."/>
            <person name="de Vos W.M."/>
            <person name="Barrangou R."/>
            <person name="Klaenhammer T.R."/>
            <person name="Caufield P.W."/>
            <person name="Cui Y."/>
            <person name="Zhang H."/>
            <person name="O'Toole P.W."/>
        </authorList>
    </citation>
    <scope>NUCLEOTIDE SEQUENCE [LARGE SCALE GENOMIC DNA]</scope>
    <source>
        <strain evidence="14 15">DSM 19971</strain>
    </source>
</reference>
<dbReference type="PANTHER" id="PTHR11113:SF14">
    <property type="entry name" value="N-ACETYLGLUCOSAMINE-6-PHOSPHATE DEACETYLASE"/>
    <property type="match status" value="1"/>
</dbReference>
<evidence type="ECO:0000256" key="11">
    <source>
        <dbReference type="PIRSR" id="PIRSR038994-2"/>
    </source>
</evidence>
<feature type="binding site" evidence="11">
    <location>
        <position position="139"/>
    </location>
    <ligand>
        <name>substrate</name>
    </ligand>
</feature>
<evidence type="ECO:0000256" key="6">
    <source>
        <dbReference type="ARBA" id="ARBA00023277"/>
    </source>
</evidence>
<dbReference type="FunFam" id="3.20.20.140:FF:000004">
    <property type="entry name" value="N-acetylglucosamine-6-phosphate deacetylase"/>
    <property type="match status" value="1"/>
</dbReference>
<evidence type="ECO:0000256" key="8">
    <source>
        <dbReference type="ARBA" id="ARBA00060590"/>
    </source>
</evidence>
<dbReference type="InterPro" id="IPR032466">
    <property type="entry name" value="Metal_Hydrolase"/>
</dbReference>
<feature type="binding site" evidence="11">
    <location>
        <begin position="215"/>
        <end position="216"/>
    </location>
    <ligand>
        <name>substrate</name>
    </ligand>
</feature>
<organism evidence="14 15">
    <name type="scientific">Liquorilactobacillus uvarum DSM 19971</name>
    <dbReference type="NCBI Taxonomy" id="1423812"/>
    <lineage>
        <taxon>Bacteria</taxon>
        <taxon>Bacillati</taxon>
        <taxon>Bacillota</taxon>
        <taxon>Bacilli</taxon>
        <taxon>Lactobacillales</taxon>
        <taxon>Lactobacillaceae</taxon>
        <taxon>Liquorilactobacillus</taxon>
    </lineage>
</organism>
<dbReference type="Gene3D" id="3.20.20.140">
    <property type="entry name" value="Metal-dependent hydrolases"/>
    <property type="match status" value="1"/>
</dbReference>
<proteinExistence type="inferred from homology"/>
<dbReference type="SUPFAM" id="SSF51338">
    <property type="entry name" value="Composite domain of metallo-dependent hydrolases"/>
    <property type="match status" value="1"/>
</dbReference>
<dbReference type="InterPro" id="IPR006680">
    <property type="entry name" value="Amidohydro-rel"/>
</dbReference>
<name>A0A0R1PQU6_9LACO</name>
<evidence type="ECO:0000313" key="15">
    <source>
        <dbReference type="Proteomes" id="UP000051155"/>
    </source>
</evidence>
<feature type="binding site" evidence="12">
    <location>
        <position position="194"/>
    </location>
    <ligand>
        <name>Zn(2+)</name>
        <dbReference type="ChEBI" id="CHEBI:29105"/>
    </ligand>
</feature>
<dbReference type="Proteomes" id="UP000051155">
    <property type="component" value="Unassembled WGS sequence"/>
</dbReference>
<dbReference type="EMBL" id="AZEG01000037">
    <property type="protein sequence ID" value="KRL34670.1"/>
    <property type="molecule type" value="Genomic_DNA"/>
</dbReference>
<feature type="binding site" evidence="12">
    <location>
        <position position="212"/>
    </location>
    <ligand>
        <name>Zn(2+)</name>
        <dbReference type="ChEBI" id="CHEBI:29105"/>
    </ligand>
</feature>
<keyword evidence="5 9" id="KW-0378">Hydrolase</keyword>
<dbReference type="PIRSF" id="PIRSF038994">
    <property type="entry name" value="NagA"/>
    <property type="match status" value="1"/>
</dbReference>